<evidence type="ECO:0000313" key="2">
    <source>
        <dbReference type="Proteomes" id="UP000249794"/>
    </source>
</evidence>
<reference evidence="2" key="1">
    <citation type="submission" date="2018-04" db="EMBL/GenBank/DDBJ databases">
        <authorList>
            <person name="Cornet L."/>
        </authorList>
    </citation>
    <scope>NUCLEOTIDE SEQUENCE [LARGE SCALE GENOMIC DNA]</scope>
</reference>
<accession>A0A2W4XM85</accession>
<dbReference type="Proteomes" id="UP000249794">
    <property type="component" value="Unassembled WGS sequence"/>
</dbReference>
<dbReference type="AlphaFoldDB" id="A0A2W4XM85"/>
<organism evidence="1 2">
    <name type="scientific">Phormidesmis priestleyi</name>
    <dbReference type="NCBI Taxonomy" id="268141"/>
    <lineage>
        <taxon>Bacteria</taxon>
        <taxon>Bacillati</taxon>
        <taxon>Cyanobacteriota</taxon>
        <taxon>Cyanophyceae</taxon>
        <taxon>Leptolyngbyales</taxon>
        <taxon>Leptolyngbyaceae</taxon>
        <taxon>Phormidesmis</taxon>
    </lineage>
</organism>
<sequence length="486" mass="56203">MFSYPPTPEILYGLAKGRLADRLGRSLRLWALLQRFYGEASWASRLPQPFRYADVRDRLFAPTHQLSESLGVEVLTAACDTACCCQRSLETWLAESTMPSSVADWQQQVVKLTGLSPGLLKESLKQYPFATVHRSVRDDLAYLADLGWLVNKGQGRFFTVASQDWPQMPKAQLAPLANLSVAQTWEMLRSLESISFVQPNLEIIVQSLWEQLAAHPAQKVTPRDIAEPEKRIFIHLDYILSAPMQEQVDNLQEQIEQLWRESSGVIQFDYSLKIEHPIEPQTSRIVSIITYPVCLHYARRAKYLSAYGYDPEGIFGWHNYRLDRMTSPQLKILSWKDSQIPKRLMTMYRDRSFPTSEAVSAALEEAWGFNFYLPRRLLIMRFSPTFAQRYVQQTDRHSTFEPIAYGALPSLIKQEIKDADAQASILKMLSQKKANDEYYRAWIRLGDTNIVMRLREWRPNGEVIAPVELRQQMKQESQTELMHYKT</sequence>
<dbReference type="InterPro" id="IPR023816">
    <property type="entry name" value="CRISPR-assoc_CYA0889"/>
</dbReference>
<reference evidence="1 2" key="2">
    <citation type="submission" date="2018-06" db="EMBL/GenBank/DDBJ databases">
        <title>Metagenomic assembly of (sub)arctic Cyanobacteria and their associated microbiome from non-axenic cultures.</title>
        <authorList>
            <person name="Baurain D."/>
        </authorList>
    </citation>
    <scope>NUCLEOTIDE SEQUENCE [LARGE SCALE GENOMIC DNA]</scope>
    <source>
        <strain evidence="1">ULC027bin1</strain>
    </source>
</reference>
<evidence type="ECO:0000313" key="1">
    <source>
        <dbReference type="EMBL" id="PZO58533.1"/>
    </source>
</evidence>
<dbReference type="EMBL" id="QBMP01000034">
    <property type="protein sequence ID" value="PZO58533.1"/>
    <property type="molecule type" value="Genomic_DNA"/>
</dbReference>
<gene>
    <name evidence="1" type="ORF">DCF15_05355</name>
</gene>
<name>A0A2W4XM85_9CYAN</name>
<dbReference type="NCBIfam" id="TIGR03985">
    <property type="entry name" value="TIGR03985 family CRISPR-associated protein"/>
    <property type="match status" value="1"/>
</dbReference>
<comment type="caution">
    <text evidence="1">The sequence shown here is derived from an EMBL/GenBank/DDBJ whole genome shotgun (WGS) entry which is preliminary data.</text>
</comment>
<proteinExistence type="predicted"/>
<protein>
    <submittedName>
        <fullName evidence="1">TIGR03985 family CRISPR-associated protein</fullName>
    </submittedName>
</protein>